<keyword evidence="1 2" id="KW-0732">Signal</keyword>
<gene>
    <name evidence="4" type="ORF">F3059_11265</name>
</gene>
<feature type="signal peptide" evidence="2">
    <location>
        <begin position="1"/>
        <end position="20"/>
    </location>
</feature>
<dbReference type="Pfam" id="PF13573">
    <property type="entry name" value="SprB"/>
    <property type="match status" value="2"/>
</dbReference>
<dbReference type="InterPro" id="IPR025667">
    <property type="entry name" value="SprB_repeat"/>
</dbReference>
<protein>
    <submittedName>
        <fullName evidence="4">T9SS type A sorting domain-containing protein</fullName>
    </submittedName>
</protein>
<dbReference type="EMBL" id="WACR01000009">
    <property type="protein sequence ID" value="KAB1063214.1"/>
    <property type="molecule type" value="Genomic_DNA"/>
</dbReference>
<dbReference type="Pfam" id="PF18962">
    <property type="entry name" value="Por_Secre_tail"/>
    <property type="match status" value="1"/>
</dbReference>
<dbReference type="OrthoDB" id="9805017at2"/>
<dbReference type="NCBIfam" id="TIGR04183">
    <property type="entry name" value="Por_Secre_tail"/>
    <property type="match status" value="1"/>
</dbReference>
<reference evidence="4 5" key="1">
    <citation type="submission" date="2019-09" db="EMBL/GenBank/DDBJ databases">
        <title>Genomes of Cryomorphaceae.</title>
        <authorList>
            <person name="Bowman J.P."/>
        </authorList>
    </citation>
    <scope>NUCLEOTIDE SEQUENCE [LARGE SCALE GENOMIC DNA]</scope>
    <source>
        <strain evidence="4 5">KCTC 52047</strain>
    </source>
</reference>
<dbReference type="AlphaFoldDB" id="A0A6N6M6H3"/>
<sequence length="492" mass="52912">MKHKVLYSALALLTAFAAKAQITIDSSDIGNVGDKIYMLNDTAVSGLVVGAGSSSAQTWDFTALSYDIVDSVEFEDKSNYLVGSQFPNSSFALSLENGITAFASKTNTEFVIDGLFGDITGQGVPVVIRPDGGLKQINFPSTYNDSFYDTIVIDSTLEVNQQGVDSARIKRTYQIQSLIDAFGSLEVPGETHSDVVRQYYMQTTTDSVWAYNSFLGWQFIQDSVQVTHTYNYYAKSRDFPVLTVDATGGSGTIISAMFQAGGEPTPVYTVNNLTCYEDSTGSVTVDNVIGGAGPYSYNWSNGATGSSATNLAAGNYTVTVYGAVDSSVTNVTVTQPDSIQISETVTQQTNGGDGGVNISVSGGTAPYSFMWSTGASTQNLQNLNAGTYTVTVNDDNFCSKSKSFTIDPMTSVWEKMNGEELRVYPNPVGQNLRIDAGNAVSLVEVMDITGKVVLTVRPDSKFVTIETADWNSGLYLVKVSMDNHEVIRKVVR</sequence>
<accession>A0A6N6M6H3</accession>
<evidence type="ECO:0000259" key="3">
    <source>
        <dbReference type="Pfam" id="PF18962"/>
    </source>
</evidence>
<feature type="chain" id="PRO_5026860787" evidence="2">
    <location>
        <begin position="21"/>
        <end position="492"/>
    </location>
</feature>
<evidence type="ECO:0000313" key="5">
    <source>
        <dbReference type="Proteomes" id="UP000435357"/>
    </source>
</evidence>
<organism evidence="4 5">
    <name type="scientific">Salibacter halophilus</name>
    <dbReference type="NCBI Taxonomy" id="1803916"/>
    <lineage>
        <taxon>Bacteria</taxon>
        <taxon>Pseudomonadati</taxon>
        <taxon>Bacteroidota</taxon>
        <taxon>Flavobacteriia</taxon>
        <taxon>Flavobacteriales</taxon>
        <taxon>Salibacteraceae</taxon>
        <taxon>Salibacter</taxon>
    </lineage>
</organism>
<feature type="domain" description="Secretion system C-terminal sorting" evidence="3">
    <location>
        <begin position="423"/>
        <end position="491"/>
    </location>
</feature>
<evidence type="ECO:0000256" key="2">
    <source>
        <dbReference type="SAM" id="SignalP"/>
    </source>
</evidence>
<evidence type="ECO:0000256" key="1">
    <source>
        <dbReference type="ARBA" id="ARBA00022729"/>
    </source>
</evidence>
<keyword evidence="5" id="KW-1185">Reference proteome</keyword>
<dbReference type="Proteomes" id="UP000435357">
    <property type="component" value="Unassembled WGS sequence"/>
</dbReference>
<dbReference type="RefSeq" id="WP_151169290.1">
    <property type="nucleotide sequence ID" value="NZ_WACR01000009.1"/>
</dbReference>
<dbReference type="InterPro" id="IPR026444">
    <property type="entry name" value="Secre_tail"/>
</dbReference>
<proteinExistence type="predicted"/>
<comment type="caution">
    <text evidence="4">The sequence shown here is derived from an EMBL/GenBank/DDBJ whole genome shotgun (WGS) entry which is preliminary data.</text>
</comment>
<name>A0A6N6M6H3_9FLAO</name>
<dbReference type="Gene3D" id="2.60.40.740">
    <property type="match status" value="2"/>
</dbReference>
<evidence type="ECO:0000313" key="4">
    <source>
        <dbReference type="EMBL" id="KAB1063214.1"/>
    </source>
</evidence>